<dbReference type="HOGENOM" id="CLU_124572_0_0_1"/>
<dbReference type="OrthoDB" id="2506990at2759"/>
<dbReference type="EMBL" id="DS178322">
    <property type="protein sequence ID" value="EFP89469.1"/>
    <property type="molecule type" value="Genomic_DNA"/>
</dbReference>
<protein>
    <submittedName>
        <fullName evidence="2">Uncharacterized protein</fullName>
    </submittedName>
</protein>
<gene>
    <name evidence="2" type="ORF">PGTG_15311</name>
</gene>
<dbReference type="AlphaFoldDB" id="E3KYS3"/>
<evidence type="ECO:0000313" key="2">
    <source>
        <dbReference type="EMBL" id="EFP89469.1"/>
    </source>
</evidence>
<proteinExistence type="predicted"/>
<feature type="region of interest" description="Disordered" evidence="1">
    <location>
        <begin position="56"/>
        <end position="86"/>
    </location>
</feature>
<dbReference type="KEGG" id="pgr:PGTG_15311"/>
<sequence>MSTSFGGAYERLMSCNQNPPKKSEQYTSTSKTLQRMSDMPRRCVRAKSVTSCLSLQSYNPQEEGGSQGTPSTQPPSESEQAPDDQEELLRAQRVAQSSVSSTYSSFREPELLDQRDKHGRHMISYPCKLCGTWINRLTSDSSCSNLNKHALLCYCKHNESQKMQSLANLGITRTGDINPKEFWLYSL</sequence>
<feature type="compositionally biased region" description="Polar residues" evidence="1">
    <location>
        <begin position="68"/>
        <end position="79"/>
    </location>
</feature>
<evidence type="ECO:0000313" key="3">
    <source>
        <dbReference type="Proteomes" id="UP000008783"/>
    </source>
</evidence>
<accession>E3KYS3</accession>
<feature type="compositionally biased region" description="Polar residues" evidence="1">
    <location>
        <begin position="14"/>
        <end position="35"/>
    </location>
</feature>
<reference key="1">
    <citation type="submission" date="2007-01" db="EMBL/GenBank/DDBJ databases">
        <title>The Genome Sequence of Puccinia graminis f. sp. tritici Strain CRL 75-36-700-3.</title>
        <authorList>
            <consortium name="The Broad Institute Genome Sequencing Platform"/>
            <person name="Birren B."/>
            <person name="Lander E."/>
            <person name="Galagan J."/>
            <person name="Nusbaum C."/>
            <person name="Devon K."/>
            <person name="Cuomo C."/>
            <person name="Jaffe D."/>
            <person name="Butler J."/>
            <person name="Alvarez P."/>
            <person name="Gnerre S."/>
            <person name="Grabherr M."/>
            <person name="Mauceli E."/>
            <person name="Brockman W."/>
            <person name="Young S."/>
            <person name="LaButti K."/>
            <person name="Sykes S."/>
            <person name="DeCaprio D."/>
            <person name="Crawford M."/>
            <person name="Koehrsen M."/>
            <person name="Engels R."/>
            <person name="Montgomery P."/>
            <person name="Pearson M."/>
            <person name="Howarth C."/>
            <person name="Larson L."/>
            <person name="White J."/>
            <person name="Zeng Q."/>
            <person name="Kodira C."/>
            <person name="Yandava C."/>
            <person name="Alvarado L."/>
            <person name="O'Leary S."/>
            <person name="Szabo L."/>
            <person name="Dean R."/>
            <person name="Schein J."/>
        </authorList>
    </citation>
    <scope>NUCLEOTIDE SEQUENCE</scope>
    <source>
        <strain>CRL 75-36-700-3</strain>
    </source>
</reference>
<organism evidence="2 3">
    <name type="scientific">Puccinia graminis f. sp. tritici (strain CRL 75-36-700-3 / race SCCL)</name>
    <name type="common">Black stem rust fungus</name>
    <dbReference type="NCBI Taxonomy" id="418459"/>
    <lineage>
        <taxon>Eukaryota</taxon>
        <taxon>Fungi</taxon>
        <taxon>Dikarya</taxon>
        <taxon>Basidiomycota</taxon>
        <taxon>Pucciniomycotina</taxon>
        <taxon>Pucciniomycetes</taxon>
        <taxon>Pucciniales</taxon>
        <taxon>Pucciniaceae</taxon>
        <taxon>Puccinia</taxon>
    </lineage>
</organism>
<keyword evidence="3" id="KW-1185">Reference proteome</keyword>
<dbReference type="GeneID" id="10547356"/>
<feature type="region of interest" description="Disordered" evidence="1">
    <location>
        <begin position="1"/>
        <end position="42"/>
    </location>
</feature>
<dbReference type="RefSeq" id="XP_003333888.1">
    <property type="nucleotide sequence ID" value="XM_003333840.1"/>
</dbReference>
<dbReference type="InParanoid" id="E3KYS3"/>
<reference evidence="3" key="2">
    <citation type="journal article" date="2011" name="Proc. Natl. Acad. Sci. U.S.A.">
        <title>Obligate biotrophy features unraveled by the genomic analysis of rust fungi.</title>
        <authorList>
            <person name="Duplessis S."/>
            <person name="Cuomo C.A."/>
            <person name="Lin Y.-C."/>
            <person name="Aerts A."/>
            <person name="Tisserant E."/>
            <person name="Veneault-Fourrey C."/>
            <person name="Joly D.L."/>
            <person name="Hacquard S."/>
            <person name="Amselem J."/>
            <person name="Cantarel B.L."/>
            <person name="Chiu R."/>
            <person name="Coutinho P.M."/>
            <person name="Feau N."/>
            <person name="Field M."/>
            <person name="Frey P."/>
            <person name="Gelhaye E."/>
            <person name="Goldberg J."/>
            <person name="Grabherr M.G."/>
            <person name="Kodira C.D."/>
            <person name="Kohler A."/>
            <person name="Kuees U."/>
            <person name="Lindquist E.A."/>
            <person name="Lucas S.M."/>
            <person name="Mago R."/>
            <person name="Mauceli E."/>
            <person name="Morin E."/>
            <person name="Murat C."/>
            <person name="Pangilinan J.L."/>
            <person name="Park R."/>
            <person name="Pearson M."/>
            <person name="Quesneville H."/>
            <person name="Rouhier N."/>
            <person name="Sakthikumar S."/>
            <person name="Salamov A.A."/>
            <person name="Schmutz J."/>
            <person name="Selles B."/>
            <person name="Shapiro H."/>
            <person name="Tanguay P."/>
            <person name="Tuskan G.A."/>
            <person name="Henrissat B."/>
            <person name="Van de Peer Y."/>
            <person name="Rouze P."/>
            <person name="Ellis J.G."/>
            <person name="Dodds P.N."/>
            <person name="Schein J.E."/>
            <person name="Zhong S."/>
            <person name="Hamelin R.C."/>
            <person name="Grigoriev I.V."/>
            <person name="Szabo L.J."/>
            <person name="Martin F."/>
        </authorList>
    </citation>
    <scope>NUCLEOTIDE SEQUENCE [LARGE SCALE GENOMIC DNA]</scope>
    <source>
        <strain evidence="3">CRL 75-36-700-3 / race SCCL</strain>
    </source>
</reference>
<name>E3KYS3_PUCGT</name>
<dbReference type="VEuPathDB" id="FungiDB:PGTG_15311"/>
<evidence type="ECO:0000256" key="1">
    <source>
        <dbReference type="SAM" id="MobiDB-lite"/>
    </source>
</evidence>
<dbReference type="Proteomes" id="UP000008783">
    <property type="component" value="Unassembled WGS sequence"/>
</dbReference>